<organism evidence="1">
    <name type="scientific">Glycine soja</name>
    <name type="common">Wild soybean</name>
    <dbReference type="NCBI Taxonomy" id="3848"/>
    <lineage>
        <taxon>Eukaryota</taxon>
        <taxon>Viridiplantae</taxon>
        <taxon>Streptophyta</taxon>
        <taxon>Embryophyta</taxon>
        <taxon>Tracheophyta</taxon>
        <taxon>Spermatophyta</taxon>
        <taxon>Magnoliopsida</taxon>
        <taxon>eudicotyledons</taxon>
        <taxon>Gunneridae</taxon>
        <taxon>Pentapetalae</taxon>
        <taxon>rosids</taxon>
        <taxon>fabids</taxon>
        <taxon>Fabales</taxon>
        <taxon>Fabaceae</taxon>
        <taxon>Papilionoideae</taxon>
        <taxon>50 kb inversion clade</taxon>
        <taxon>NPAAA clade</taxon>
        <taxon>indigoferoid/millettioid clade</taxon>
        <taxon>Phaseoleae</taxon>
        <taxon>Glycine</taxon>
        <taxon>Glycine subgen. Soja</taxon>
    </lineage>
</organism>
<proteinExistence type="predicted"/>
<dbReference type="Proteomes" id="UP000053555">
    <property type="component" value="Unassembled WGS sequence"/>
</dbReference>
<gene>
    <name evidence="1" type="ORF">glysoja_040277</name>
</gene>
<name>A0A0B2PY38_GLYSO</name>
<dbReference type="EMBL" id="KN663016">
    <property type="protein sequence ID" value="KHN12609.1"/>
    <property type="molecule type" value="Genomic_DNA"/>
</dbReference>
<dbReference type="SUPFAM" id="SSF103511">
    <property type="entry name" value="Chlorophyll a-b binding protein"/>
    <property type="match status" value="1"/>
</dbReference>
<sequence length="87" mass="10046">MEAIMHVLLLLVMHDHFSYDEIFEILHARWVTLAFVSAVIPKILNLLGAVHFVEPVWWRAGYSKLKFVLLGADALDMAKWQVNIPFV</sequence>
<accession>A0A0B2PY38</accession>
<dbReference type="AlphaFoldDB" id="A0A0B2PY38"/>
<reference evidence="1" key="1">
    <citation type="submission" date="2014-07" db="EMBL/GenBank/DDBJ databases">
        <title>Identification of a novel salt tolerance gene in wild soybean by whole-genome sequencing.</title>
        <authorList>
            <person name="Lam H.-M."/>
            <person name="Qi X."/>
            <person name="Li M.-W."/>
            <person name="Liu X."/>
            <person name="Xie M."/>
            <person name="Ni M."/>
            <person name="Xu X."/>
        </authorList>
    </citation>
    <scope>NUCLEOTIDE SEQUENCE [LARGE SCALE GENOMIC DNA]</scope>
    <source>
        <tissue evidence="1">Root</tissue>
    </source>
</reference>
<dbReference type="GO" id="GO:0009507">
    <property type="term" value="C:chloroplast"/>
    <property type="evidence" value="ECO:0007669"/>
    <property type="project" value="UniProtKB-SubCell"/>
</dbReference>
<dbReference type="GO" id="GO:0016020">
    <property type="term" value="C:membrane"/>
    <property type="evidence" value="ECO:0007669"/>
    <property type="project" value="UniProtKB-SubCell"/>
</dbReference>
<protein>
    <submittedName>
        <fullName evidence="1">Uncharacterized protein</fullName>
    </submittedName>
</protein>
<evidence type="ECO:0000313" key="1">
    <source>
        <dbReference type="EMBL" id="KHN12609.1"/>
    </source>
</evidence>
<dbReference type="Gene3D" id="1.10.3460.10">
    <property type="entry name" value="Chlorophyll a/b binding protein domain"/>
    <property type="match status" value="1"/>
</dbReference>